<feature type="region of interest" description="Disordered" evidence="1">
    <location>
        <begin position="1"/>
        <end position="99"/>
    </location>
</feature>
<keyword evidence="4" id="KW-1185">Reference proteome</keyword>
<feature type="compositionally biased region" description="Basic residues" evidence="1">
    <location>
        <begin position="1"/>
        <end position="11"/>
    </location>
</feature>
<dbReference type="AlphaFoldDB" id="A0A9P6KUU1"/>
<evidence type="ECO:0000313" key="3">
    <source>
        <dbReference type="EMBL" id="KAF9739717.1"/>
    </source>
</evidence>
<gene>
    <name evidence="3" type="ORF">PMIN01_02351</name>
</gene>
<dbReference type="OrthoDB" id="5340195at2759"/>
<evidence type="ECO:0000256" key="2">
    <source>
        <dbReference type="SAM" id="Phobius"/>
    </source>
</evidence>
<name>A0A9P6KUU1_9PLEO</name>
<feature type="compositionally biased region" description="Basic and acidic residues" evidence="1">
    <location>
        <begin position="760"/>
        <end position="775"/>
    </location>
</feature>
<proteinExistence type="predicted"/>
<feature type="transmembrane region" description="Helical" evidence="2">
    <location>
        <begin position="638"/>
        <end position="659"/>
    </location>
</feature>
<organism evidence="3 4">
    <name type="scientific">Paraphaeosphaeria minitans</name>
    <dbReference type="NCBI Taxonomy" id="565426"/>
    <lineage>
        <taxon>Eukaryota</taxon>
        <taxon>Fungi</taxon>
        <taxon>Dikarya</taxon>
        <taxon>Ascomycota</taxon>
        <taxon>Pezizomycotina</taxon>
        <taxon>Dothideomycetes</taxon>
        <taxon>Pleosporomycetidae</taxon>
        <taxon>Pleosporales</taxon>
        <taxon>Massarineae</taxon>
        <taxon>Didymosphaeriaceae</taxon>
        <taxon>Paraphaeosphaeria</taxon>
    </lineage>
</organism>
<keyword evidence="2" id="KW-0812">Transmembrane</keyword>
<feature type="transmembrane region" description="Helical" evidence="2">
    <location>
        <begin position="140"/>
        <end position="163"/>
    </location>
</feature>
<keyword evidence="2" id="KW-1133">Transmembrane helix</keyword>
<evidence type="ECO:0000313" key="4">
    <source>
        <dbReference type="Proteomes" id="UP000756921"/>
    </source>
</evidence>
<accession>A0A9P6KUU1</accession>
<comment type="caution">
    <text evidence="3">The sequence shown here is derived from an EMBL/GenBank/DDBJ whole genome shotgun (WGS) entry which is preliminary data.</text>
</comment>
<dbReference type="Proteomes" id="UP000756921">
    <property type="component" value="Unassembled WGS sequence"/>
</dbReference>
<feature type="compositionally biased region" description="Basic and acidic residues" evidence="1">
    <location>
        <begin position="19"/>
        <end position="43"/>
    </location>
</feature>
<dbReference type="EMBL" id="WJXW01000002">
    <property type="protein sequence ID" value="KAF9739717.1"/>
    <property type="molecule type" value="Genomic_DNA"/>
</dbReference>
<feature type="region of interest" description="Disordered" evidence="1">
    <location>
        <begin position="751"/>
        <end position="775"/>
    </location>
</feature>
<evidence type="ECO:0008006" key="5">
    <source>
        <dbReference type="Google" id="ProtNLM"/>
    </source>
</evidence>
<dbReference type="PANTHER" id="PTHR35041:SF3">
    <property type="entry name" value="FORMYLMETHIONINE DEFORMYLASE-LIKE PROTEIN"/>
    <property type="match status" value="1"/>
</dbReference>
<protein>
    <recommendedName>
        <fullName evidence="5">Formylmethionine deformylase-like protein</fullName>
    </recommendedName>
</protein>
<sequence length="775" mass="85414">MDSFRARHHASRSVSPDPFADRYDAHDAPSDPIADRYDAHDAPSDPIAMQTLSATAYPSPGLRRGPSPQPSPEVGLSFPRGGHSYEPVPSAFPPTDSRTTSLYSTHSLGYHKTKDQEAQQLVDRRAGEIAEWTVHWVPPALMMALFVAGVAAAVGHHLFYISLQGKPATDQLTMVRYGTALAFFVKSALVGSIVMGYRQRIWHTFRTRALTIAGIDGLFSATEDPTQFFYNGEMMINAKIATVMAICSWLIPIASVLSPGSLTSEMTVLKNSTDLCPQVATLDFAKEAKFDFRGESSYVGSSLVYYNTTNFEGEGDFFDYYDRPSQNAKRLVFASMYLKEPAVGANASITSCGEGFNCTYEINFEAPGYKCDLYADSDHADAGDAPFSMDVLAPKGDNLYFAVVDQGDYKIPQTETGAHGIPIKKPYPDSLGVFDVEPTLWIGYVIDTHQPWPADAPQDYKTRWGSIHEPKLVKCVAHHTNYTFQMEYRNSKQNYTRIHRDFLRPVVDTTFTADSRNSSEGTASPSANFVSPKGDVQIYKRTAAYHSIMQLLRNFLGGSVSKSKGLFVTSSDISETKLMDAESTYPQPDLPVALQGLFEDILITLLSDPRLIVADAQAVPCTKDRSVNVYKYKREGLWIGYAFAVAGAFVCLVIGGWAIHQNGVASDTLFSRILVTTRNPTLDRLSVGACLGGDPFPKELTRTKLRFGVLLEENPREGPLGTVEHCTFGAVGETKPIVKFGTYAGLKKYRRDGSEEEGGCDEKKPLLEKDGLRRR</sequence>
<dbReference type="PANTHER" id="PTHR35041">
    <property type="entry name" value="MEDIATOR OF RNA POLYMERASE II TRANSCRIPTION SUBUNIT 1"/>
    <property type="match status" value="1"/>
</dbReference>
<feature type="transmembrane region" description="Helical" evidence="2">
    <location>
        <begin position="175"/>
        <end position="197"/>
    </location>
</feature>
<evidence type="ECO:0000256" key="1">
    <source>
        <dbReference type="SAM" id="MobiDB-lite"/>
    </source>
</evidence>
<keyword evidence="2" id="KW-0472">Membrane</keyword>
<reference evidence="3" key="1">
    <citation type="journal article" date="2020" name="Mol. Plant Microbe Interact.">
        <title>Genome Sequence of the Biocontrol Agent Coniothyrium minitans strain Conio (IMI 134523).</title>
        <authorList>
            <person name="Patel D."/>
            <person name="Shittu T.A."/>
            <person name="Baroncelli R."/>
            <person name="Muthumeenakshi S."/>
            <person name="Osborne T.H."/>
            <person name="Janganan T.K."/>
            <person name="Sreenivasaprasad S."/>
        </authorList>
    </citation>
    <scope>NUCLEOTIDE SEQUENCE</scope>
    <source>
        <strain evidence="3">Conio</strain>
    </source>
</reference>